<gene>
    <name evidence="2" type="ORF">NCTC13532_02794</name>
</gene>
<keyword evidence="1" id="KW-1133">Transmembrane helix</keyword>
<evidence type="ECO:0000313" key="2">
    <source>
        <dbReference type="EMBL" id="SUX47233.1"/>
    </source>
</evidence>
<protein>
    <submittedName>
        <fullName evidence="2">Uncharacterized protein</fullName>
    </submittedName>
</protein>
<dbReference type="STRING" id="254.SAMN05421682_10819"/>
<name>A0A381FL74_9FLAO</name>
<dbReference type="Proteomes" id="UP000254282">
    <property type="component" value="Unassembled WGS sequence"/>
</dbReference>
<keyword evidence="1" id="KW-0812">Transmembrane</keyword>
<keyword evidence="1" id="KW-0472">Membrane</keyword>
<feature type="transmembrane region" description="Helical" evidence="1">
    <location>
        <begin position="103"/>
        <end position="121"/>
    </location>
</feature>
<evidence type="ECO:0000256" key="1">
    <source>
        <dbReference type="SAM" id="Phobius"/>
    </source>
</evidence>
<accession>A0A381FL74</accession>
<feature type="transmembrane region" description="Helical" evidence="1">
    <location>
        <begin position="80"/>
        <end position="97"/>
    </location>
</feature>
<organism evidence="2 3">
    <name type="scientific">Chryseobacterium indoltheticum</name>
    <dbReference type="NCBI Taxonomy" id="254"/>
    <lineage>
        <taxon>Bacteria</taxon>
        <taxon>Pseudomonadati</taxon>
        <taxon>Bacteroidota</taxon>
        <taxon>Flavobacteriia</taxon>
        <taxon>Flavobacteriales</taxon>
        <taxon>Weeksellaceae</taxon>
        <taxon>Chryseobacterium group</taxon>
        <taxon>Chryseobacterium</taxon>
    </lineage>
</organism>
<dbReference type="EMBL" id="UFVR01000004">
    <property type="protein sequence ID" value="SUX47233.1"/>
    <property type="molecule type" value="Genomic_DNA"/>
</dbReference>
<feature type="transmembrane region" description="Helical" evidence="1">
    <location>
        <begin position="20"/>
        <end position="43"/>
    </location>
</feature>
<reference evidence="2 3" key="1">
    <citation type="submission" date="2018-06" db="EMBL/GenBank/DDBJ databases">
        <authorList>
            <consortium name="Pathogen Informatics"/>
            <person name="Doyle S."/>
        </authorList>
    </citation>
    <scope>NUCLEOTIDE SEQUENCE [LARGE SCALE GENOMIC DNA]</scope>
    <source>
        <strain evidence="2 3">NCTC13532</strain>
    </source>
</reference>
<proteinExistence type="predicted"/>
<feature type="transmembrane region" description="Helical" evidence="1">
    <location>
        <begin position="49"/>
        <end position="68"/>
    </location>
</feature>
<dbReference type="AlphaFoldDB" id="A0A381FL74"/>
<feature type="transmembrane region" description="Helical" evidence="1">
    <location>
        <begin position="155"/>
        <end position="174"/>
    </location>
</feature>
<evidence type="ECO:0000313" key="3">
    <source>
        <dbReference type="Proteomes" id="UP000254282"/>
    </source>
</evidence>
<sequence length="178" mass="21247">MSLKRDEIFKVKNLKLGFFLKSLTLCEIAFLSLIILSETIIYYFKFNNIYSEATNIIGSIVLVVLWWIPLSSPLSDRFRNVYFSLIWISICICWIIIKEDLITSILPLFTYVFTQITRLIFKWIYKKEFIPLLVYRQAFHRYSKIENRKSTQKDFICSMLIFIIGNILSIAFFIDNKY</sequence>